<feature type="region of interest" description="Disordered" evidence="1">
    <location>
        <begin position="1"/>
        <end position="32"/>
    </location>
</feature>
<accession>A0A8H7C232</accession>
<protein>
    <submittedName>
        <fullName evidence="2">Uncharacterized protein</fullName>
    </submittedName>
</protein>
<evidence type="ECO:0000313" key="2">
    <source>
        <dbReference type="EMBL" id="KAF7761057.1"/>
    </source>
</evidence>
<evidence type="ECO:0000256" key="1">
    <source>
        <dbReference type="SAM" id="MobiDB-lite"/>
    </source>
</evidence>
<dbReference type="EMBL" id="JABXXO010000014">
    <property type="protein sequence ID" value="KAF7761057.1"/>
    <property type="molecule type" value="Genomic_DNA"/>
</dbReference>
<dbReference type="Proteomes" id="UP000629468">
    <property type="component" value="Unassembled WGS sequence"/>
</dbReference>
<proteinExistence type="predicted"/>
<gene>
    <name evidence="2" type="ORF">Agabi119p4_10466</name>
</gene>
<feature type="region of interest" description="Disordered" evidence="1">
    <location>
        <begin position="72"/>
        <end position="95"/>
    </location>
</feature>
<evidence type="ECO:0000313" key="3">
    <source>
        <dbReference type="Proteomes" id="UP000629468"/>
    </source>
</evidence>
<name>A0A8H7C232_AGABI</name>
<feature type="compositionally biased region" description="Polar residues" evidence="1">
    <location>
        <begin position="15"/>
        <end position="32"/>
    </location>
</feature>
<organism evidence="2 3">
    <name type="scientific">Agaricus bisporus var. burnettii</name>
    <dbReference type="NCBI Taxonomy" id="192524"/>
    <lineage>
        <taxon>Eukaryota</taxon>
        <taxon>Fungi</taxon>
        <taxon>Dikarya</taxon>
        <taxon>Basidiomycota</taxon>
        <taxon>Agaricomycotina</taxon>
        <taxon>Agaricomycetes</taxon>
        <taxon>Agaricomycetidae</taxon>
        <taxon>Agaricales</taxon>
        <taxon>Agaricineae</taxon>
        <taxon>Agaricaceae</taxon>
        <taxon>Agaricus</taxon>
    </lineage>
</organism>
<reference evidence="2 3" key="1">
    <citation type="journal article" name="Sci. Rep.">
        <title>Telomere-to-telomere assembled and centromere annotated genomes of the two main subspecies of the button mushroom Agaricus bisporus reveal especially polymorphic chromosome ends.</title>
        <authorList>
            <person name="Sonnenberg A.S.M."/>
            <person name="Sedaghat-Telgerd N."/>
            <person name="Lavrijssen B."/>
            <person name="Ohm R.A."/>
            <person name="Hendrickx P.M."/>
            <person name="Scholtmeijer K."/>
            <person name="Baars J.J.P."/>
            <person name="van Peer A."/>
        </authorList>
    </citation>
    <scope>NUCLEOTIDE SEQUENCE [LARGE SCALE GENOMIC DNA]</scope>
    <source>
        <strain evidence="2 3">H119_p4</strain>
    </source>
</reference>
<comment type="caution">
    <text evidence="2">The sequence shown here is derived from an EMBL/GenBank/DDBJ whole genome shotgun (WGS) entry which is preliminary data.</text>
</comment>
<sequence>MPSIERARLIGHKSAGSQTAQRPPSDGQDSSELLNLFLPSRREHEDNRVALLPALPEGALEAFVLPLNQREHRNPDLQAAPPSTLLARVENGTKE</sequence>
<dbReference type="AlphaFoldDB" id="A0A8H7C232"/>